<evidence type="ECO:0000313" key="1">
    <source>
        <dbReference type="EMBL" id="NYF98204.1"/>
    </source>
</evidence>
<dbReference type="RefSeq" id="WP_185991044.1">
    <property type="nucleotide sequence ID" value="NZ_JACCAE010000001.1"/>
</dbReference>
<accession>A0A852VV88</accession>
<name>A0A852VV88_9MICO</name>
<gene>
    <name evidence="1" type="ORF">BJY20_001596</name>
</gene>
<dbReference type="Proteomes" id="UP000554054">
    <property type="component" value="Unassembled WGS sequence"/>
</dbReference>
<dbReference type="EMBL" id="JACCAE010000001">
    <property type="protein sequence ID" value="NYF98204.1"/>
    <property type="molecule type" value="Genomic_DNA"/>
</dbReference>
<sequence>MQSESSPPILMGVYRFPRLMTTKSEPTILGVLPGRVWLTGPGGAFFDAQAGQIKGKANTTIGHVTLEVNGGKHIVAGVGSAKGAPFSPEQVEQLQASRPAIEANPTTQSLMAGRALYVGTAGKNDGTYRGGIQSFAGNEIGQQRDFGAALRELLTAVGVAL</sequence>
<proteinExistence type="predicted"/>
<organism evidence="1 2">
    <name type="scientific">Janibacter cremeus</name>
    <dbReference type="NCBI Taxonomy" id="1285192"/>
    <lineage>
        <taxon>Bacteria</taxon>
        <taxon>Bacillati</taxon>
        <taxon>Actinomycetota</taxon>
        <taxon>Actinomycetes</taxon>
        <taxon>Micrococcales</taxon>
        <taxon>Intrasporangiaceae</taxon>
        <taxon>Janibacter</taxon>
    </lineage>
</organism>
<dbReference type="AlphaFoldDB" id="A0A852VV88"/>
<keyword evidence="2" id="KW-1185">Reference proteome</keyword>
<comment type="caution">
    <text evidence="1">The sequence shown here is derived from an EMBL/GenBank/DDBJ whole genome shotgun (WGS) entry which is preliminary data.</text>
</comment>
<reference evidence="1 2" key="1">
    <citation type="submission" date="2020-07" db="EMBL/GenBank/DDBJ databases">
        <title>Sequencing the genomes of 1000 actinobacteria strains.</title>
        <authorList>
            <person name="Klenk H.-P."/>
        </authorList>
    </citation>
    <scope>NUCLEOTIDE SEQUENCE [LARGE SCALE GENOMIC DNA]</scope>
    <source>
        <strain evidence="1 2">DSM 26154</strain>
    </source>
</reference>
<protein>
    <submittedName>
        <fullName evidence="1">Uncharacterized protein</fullName>
    </submittedName>
</protein>
<evidence type="ECO:0000313" key="2">
    <source>
        <dbReference type="Proteomes" id="UP000554054"/>
    </source>
</evidence>